<evidence type="ECO:0000256" key="1">
    <source>
        <dbReference type="ARBA" id="ARBA00004202"/>
    </source>
</evidence>
<keyword evidence="5" id="KW-0547">Nucleotide-binding</keyword>
<comment type="subcellular location">
    <subcellularLocation>
        <location evidence="1">Cell membrane</location>
        <topology evidence="1">Peripheral membrane protein</topology>
    </subcellularLocation>
</comment>
<feature type="domain" description="ABC transporter" evidence="9">
    <location>
        <begin position="4"/>
        <end position="238"/>
    </location>
</feature>
<evidence type="ECO:0000256" key="5">
    <source>
        <dbReference type="ARBA" id="ARBA00022741"/>
    </source>
</evidence>
<evidence type="ECO:0000256" key="4">
    <source>
        <dbReference type="ARBA" id="ARBA00022475"/>
    </source>
</evidence>
<name>A0ABU0AWC2_9FIRM</name>
<gene>
    <name evidence="10" type="ORF">J2S72_001131</name>
</gene>
<evidence type="ECO:0000313" key="11">
    <source>
        <dbReference type="Proteomes" id="UP001236559"/>
    </source>
</evidence>
<reference evidence="10 11" key="1">
    <citation type="submission" date="2023-07" db="EMBL/GenBank/DDBJ databases">
        <title>Genomic Encyclopedia of Type Strains, Phase IV (KMG-IV): sequencing the most valuable type-strain genomes for metagenomic binning, comparative biology and taxonomic classification.</title>
        <authorList>
            <person name="Goeker M."/>
        </authorList>
    </citation>
    <scope>NUCLEOTIDE SEQUENCE [LARGE SCALE GENOMIC DNA]</scope>
    <source>
        <strain evidence="10 11">DSM 22616</strain>
    </source>
</reference>
<keyword evidence="7" id="KW-0029">Amino-acid transport</keyword>
<keyword evidence="3" id="KW-0813">Transport</keyword>
<keyword evidence="11" id="KW-1185">Reference proteome</keyword>
<organism evidence="10 11">
    <name type="scientific">Peptoniphilus koenoeneniae</name>
    <dbReference type="NCBI Taxonomy" id="507751"/>
    <lineage>
        <taxon>Bacteria</taxon>
        <taxon>Bacillati</taxon>
        <taxon>Bacillota</taxon>
        <taxon>Tissierellia</taxon>
        <taxon>Tissierellales</taxon>
        <taxon>Peptoniphilaceae</taxon>
        <taxon>Peptoniphilus</taxon>
    </lineage>
</organism>
<accession>A0ABU0AWC2</accession>
<dbReference type="InterPro" id="IPR030679">
    <property type="entry name" value="ABC_ATPase_HisP-typ"/>
</dbReference>
<dbReference type="InterPro" id="IPR003439">
    <property type="entry name" value="ABC_transporter-like_ATP-bd"/>
</dbReference>
<dbReference type="PANTHER" id="PTHR43166:SF9">
    <property type="entry name" value="GLUTAMATE_ASPARTATE IMPORT ATP-BINDING PROTEIN GLTL"/>
    <property type="match status" value="1"/>
</dbReference>
<dbReference type="InterPro" id="IPR027417">
    <property type="entry name" value="P-loop_NTPase"/>
</dbReference>
<dbReference type="Pfam" id="PF00005">
    <property type="entry name" value="ABC_tran"/>
    <property type="match status" value="1"/>
</dbReference>
<dbReference type="RefSeq" id="WP_023055999.1">
    <property type="nucleotide sequence ID" value="NZ_JAUSTN010000005.1"/>
</dbReference>
<dbReference type="EC" id="3.6.3.-" evidence="10"/>
<dbReference type="SUPFAM" id="SSF52540">
    <property type="entry name" value="P-loop containing nucleoside triphosphate hydrolases"/>
    <property type="match status" value="1"/>
</dbReference>
<dbReference type="EMBL" id="JAUSTN010000005">
    <property type="protein sequence ID" value="MDQ0275107.1"/>
    <property type="molecule type" value="Genomic_DNA"/>
</dbReference>
<dbReference type="PIRSF" id="PIRSF039085">
    <property type="entry name" value="ABC_ATPase_HisP"/>
    <property type="match status" value="1"/>
</dbReference>
<keyword evidence="8" id="KW-0472">Membrane</keyword>
<dbReference type="GO" id="GO:0016787">
    <property type="term" value="F:hydrolase activity"/>
    <property type="evidence" value="ECO:0007669"/>
    <property type="project" value="UniProtKB-KW"/>
</dbReference>
<dbReference type="GO" id="GO:0005524">
    <property type="term" value="F:ATP binding"/>
    <property type="evidence" value="ECO:0007669"/>
    <property type="project" value="UniProtKB-KW"/>
</dbReference>
<proteinExistence type="inferred from homology"/>
<evidence type="ECO:0000313" key="10">
    <source>
        <dbReference type="EMBL" id="MDQ0275107.1"/>
    </source>
</evidence>
<evidence type="ECO:0000256" key="2">
    <source>
        <dbReference type="ARBA" id="ARBA00005417"/>
    </source>
</evidence>
<keyword evidence="10" id="KW-0378">Hydrolase</keyword>
<evidence type="ECO:0000256" key="8">
    <source>
        <dbReference type="ARBA" id="ARBA00023136"/>
    </source>
</evidence>
<evidence type="ECO:0000256" key="6">
    <source>
        <dbReference type="ARBA" id="ARBA00022840"/>
    </source>
</evidence>
<comment type="caution">
    <text evidence="10">The sequence shown here is derived from an EMBL/GenBank/DDBJ whole genome shotgun (WGS) entry which is preliminary data.</text>
</comment>
<evidence type="ECO:0000256" key="7">
    <source>
        <dbReference type="ARBA" id="ARBA00022970"/>
    </source>
</evidence>
<comment type="similarity">
    <text evidence="2">Belongs to the ABC transporter superfamily.</text>
</comment>
<dbReference type="InterPro" id="IPR050086">
    <property type="entry name" value="MetN_ABC_transporter-like"/>
</dbReference>
<keyword evidence="6 10" id="KW-0067">ATP-binding</keyword>
<protein>
    <submittedName>
        <fullName evidence="10">Lysine transport system ATP-binding protein</fullName>
        <ecNumber evidence="10">3.6.3.-</ecNumber>
    </submittedName>
</protein>
<dbReference type="SMART" id="SM00382">
    <property type="entry name" value="AAA"/>
    <property type="match status" value="1"/>
</dbReference>
<dbReference type="PROSITE" id="PS50893">
    <property type="entry name" value="ABC_TRANSPORTER_2"/>
    <property type="match status" value="1"/>
</dbReference>
<sequence>MEILEIKHLEKNFGKNKVLKDINFKVEKGQVVSIIGSSGSGKSTLLRCINGLEEKTSGDVIFEGKNIFEGRVDLRKIRTKMAMVFQSFNLYENLTVLENCTIGPIKVLKMKKEEAEELAKKNLEDVGMIKYQNARPRQLSGGQKQRVAIARSLTMKPDVMLFDEPTSALDPEMVGEVLDIMKKLAKKGMTMIVVTHEMEFARDVSTKVLFMDKGVILEEDSPENIFNNPKNQRTKEFLSRILEK</sequence>
<dbReference type="Gene3D" id="3.40.50.300">
    <property type="entry name" value="P-loop containing nucleotide triphosphate hydrolases"/>
    <property type="match status" value="1"/>
</dbReference>
<dbReference type="InterPro" id="IPR003593">
    <property type="entry name" value="AAA+_ATPase"/>
</dbReference>
<evidence type="ECO:0000259" key="9">
    <source>
        <dbReference type="PROSITE" id="PS50893"/>
    </source>
</evidence>
<dbReference type="PANTHER" id="PTHR43166">
    <property type="entry name" value="AMINO ACID IMPORT ATP-BINDING PROTEIN"/>
    <property type="match status" value="1"/>
</dbReference>
<dbReference type="Proteomes" id="UP001236559">
    <property type="component" value="Unassembled WGS sequence"/>
</dbReference>
<evidence type="ECO:0000256" key="3">
    <source>
        <dbReference type="ARBA" id="ARBA00022448"/>
    </source>
</evidence>
<keyword evidence="4" id="KW-1003">Cell membrane</keyword>
<dbReference type="InterPro" id="IPR017871">
    <property type="entry name" value="ABC_transporter-like_CS"/>
</dbReference>
<dbReference type="PROSITE" id="PS00211">
    <property type="entry name" value="ABC_TRANSPORTER_1"/>
    <property type="match status" value="1"/>
</dbReference>
<dbReference type="CDD" id="cd03262">
    <property type="entry name" value="ABC_HisP_GlnQ"/>
    <property type="match status" value="1"/>
</dbReference>